<name>A0AAV7YH08_9EUKA</name>
<feature type="transmembrane region" description="Helical" evidence="2">
    <location>
        <begin position="223"/>
        <end position="243"/>
    </location>
</feature>
<dbReference type="PANTHER" id="PTHR10845:SF192">
    <property type="entry name" value="DOUBLE HIT, ISOFORM B"/>
    <property type="match status" value="1"/>
</dbReference>
<keyword evidence="2" id="KW-1133">Transmembrane helix</keyword>
<proteinExistence type="predicted"/>
<evidence type="ECO:0000313" key="5">
    <source>
        <dbReference type="Proteomes" id="UP001146793"/>
    </source>
</evidence>
<accession>A0AAV7YH08</accession>
<dbReference type="EMBL" id="JANTQA010000063">
    <property type="protein sequence ID" value="KAJ3426759.1"/>
    <property type="molecule type" value="Genomic_DNA"/>
</dbReference>
<keyword evidence="2" id="KW-0472">Membrane</keyword>
<feature type="compositionally biased region" description="Basic and acidic residues" evidence="1">
    <location>
        <begin position="120"/>
        <end position="134"/>
    </location>
</feature>
<feature type="compositionally biased region" description="Basic and acidic residues" evidence="1">
    <location>
        <begin position="83"/>
        <end position="96"/>
    </location>
</feature>
<comment type="caution">
    <text evidence="4">The sequence shown here is derived from an EMBL/GenBank/DDBJ whole genome shotgun (WGS) entry which is preliminary data.</text>
</comment>
<evidence type="ECO:0000313" key="4">
    <source>
        <dbReference type="EMBL" id="KAJ3426759.1"/>
    </source>
</evidence>
<dbReference type="Proteomes" id="UP001146793">
    <property type="component" value="Unassembled WGS sequence"/>
</dbReference>
<protein>
    <submittedName>
        <fullName evidence="4">Regulator of g protein signaling</fullName>
    </submittedName>
</protein>
<gene>
    <name evidence="4" type="ORF">M0812_26327</name>
</gene>
<dbReference type="SUPFAM" id="SSF48097">
    <property type="entry name" value="Regulator of G-protein signaling, RGS"/>
    <property type="match status" value="1"/>
</dbReference>
<dbReference type="InterPro" id="IPR044926">
    <property type="entry name" value="RGS_subdomain_2"/>
</dbReference>
<dbReference type="AlphaFoldDB" id="A0AAV7YH08"/>
<feature type="compositionally biased region" description="Polar residues" evidence="1">
    <location>
        <begin position="137"/>
        <end position="148"/>
    </location>
</feature>
<keyword evidence="2" id="KW-0812">Transmembrane</keyword>
<reference evidence="4" key="1">
    <citation type="submission" date="2022-08" db="EMBL/GenBank/DDBJ databases">
        <title>Novel sulphate-reducing endosymbionts in the free-living metamonad Anaeramoeba.</title>
        <authorList>
            <person name="Jerlstrom-Hultqvist J."/>
            <person name="Cepicka I."/>
            <person name="Gallot-Lavallee L."/>
            <person name="Salas-Leiva D."/>
            <person name="Curtis B.A."/>
            <person name="Zahonova K."/>
            <person name="Pipaliya S."/>
            <person name="Dacks J."/>
            <person name="Roger A.J."/>
        </authorList>
    </citation>
    <scope>NUCLEOTIDE SEQUENCE</scope>
    <source>
        <strain evidence="4">Busselton2</strain>
    </source>
</reference>
<dbReference type="Gene3D" id="1.10.167.10">
    <property type="entry name" value="Regulator of G-protein Signalling 4, domain 2"/>
    <property type="match status" value="1"/>
</dbReference>
<organism evidence="4 5">
    <name type="scientific">Anaeramoeba flamelloides</name>
    <dbReference type="NCBI Taxonomy" id="1746091"/>
    <lineage>
        <taxon>Eukaryota</taxon>
        <taxon>Metamonada</taxon>
        <taxon>Anaeramoebidae</taxon>
        <taxon>Anaeramoeba</taxon>
    </lineage>
</organism>
<dbReference type="InterPro" id="IPR036305">
    <property type="entry name" value="RGS_sf"/>
</dbReference>
<feature type="transmembrane region" description="Helical" evidence="2">
    <location>
        <begin position="250"/>
        <end position="269"/>
    </location>
</feature>
<sequence>MGIAYNISWWLYSIKEENKRCFIYYYSFQVFPNMFYVVYVGTGIRLRYIFKGNSSKITQERFQPENKNFQEYQNNFLIESEDENKNDNFEENENKNKNKNKNKNLNENENENQNQNGNKNENKNKKGKKNEEGANFRSDNSSQQSGSKKLSDDENIEIYQKEQIEKVERNFFSYQSRVSERMLFQILTVLFLLFSILVIILYFCTRLKSMKDCIRMDSRIENLPFNILFGLFTILWFIVLFAIKEIKDNYFIRIEIYIVFFFSVLYIPVNLYGANTTNFKIMIISTNIYQFIVALIFLGIPVIETYRRQRLIRTANSKSNDALNPDDNINQEAFCEFTKIINDPNNFQYWVSFTQLNYTVENIMFYRLHLLFKKQKSKRKRIKISKQIINNFFLTSSSLQINIGSETRRSTIDLYLADPSNILLFDDAIQKICNLMYYNSYPLFVRSKIYQEMLIQENYVDPLKYQNEKDSYNTNEDDINNIYTQNTVYFDIQMKNQNNSRLKTISSEL</sequence>
<feature type="transmembrane region" description="Helical" evidence="2">
    <location>
        <begin position="23"/>
        <end position="46"/>
    </location>
</feature>
<dbReference type="Pfam" id="PF00615">
    <property type="entry name" value="RGS"/>
    <property type="match status" value="1"/>
</dbReference>
<dbReference type="SMART" id="SM00315">
    <property type="entry name" value="RGS"/>
    <property type="match status" value="1"/>
</dbReference>
<feature type="transmembrane region" description="Helical" evidence="2">
    <location>
        <begin position="182"/>
        <end position="203"/>
    </location>
</feature>
<evidence type="ECO:0000256" key="1">
    <source>
        <dbReference type="SAM" id="MobiDB-lite"/>
    </source>
</evidence>
<feature type="compositionally biased region" description="Low complexity" evidence="1">
    <location>
        <begin position="103"/>
        <end position="119"/>
    </location>
</feature>
<evidence type="ECO:0000259" key="3">
    <source>
        <dbReference type="PROSITE" id="PS50132"/>
    </source>
</evidence>
<evidence type="ECO:0000256" key="2">
    <source>
        <dbReference type="SAM" id="Phobius"/>
    </source>
</evidence>
<feature type="region of interest" description="Disordered" evidence="1">
    <location>
        <begin position="80"/>
        <end position="152"/>
    </location>
</feature>
<dbReference type="PANTHER" id="PTHR10845">
    <property type="entry name" value="REGULATOR OF G PROTEIN SIGNALING"/>
    <property type="match status" value="1"/>
</dbReference>
<dbReference type="InterPro" id="IPR016137">
    <property type="entry name" value="RGS"/>
</dbReference>
<feature type="transmembrane region" description="Helical" evidence="2">
    <location>
        <begin position="281"/>
        <end position="303"/>
    </location>
</feature>
<feature type="domain" description="RGS" evidence="3">
    <location>
        <begin position="336"/>
        <end position="454"/>
    </location>
</feature>
<dbReference type="PROSITE" id="PS50132">
    <property type="entry name" value="RGS"/>
    <property type="match status" value="1"/>
</dbReference>